<dbReference type="PROSITE" id="PS00211">
    <property type="entry name" value="ABC_TRANSPORTER_1"/>
    <property type="match status" value="1"/>
</dbReference>
<dbReference type="InterPro" id="IPR003439">
    <property type="entry name" value="ABC_transporter-like_ATP-bd"/>
</dbReference>
<name>A0A1I3H3U7_SELRU</name>
<dbReference type="Pfam" id="PF00005">
    <property type="entry name" value="ABC_tran"/>
    <property type="match status" value="1"/>
</dbReference>
<evidence type="ECO:0000313" key="10">
    <source>
        <dbReference type="EMBL" id="SFI30359.1"/>
    </source>
</evidence>
<dbReference type="FunFam" id="3.40.50.300:FF:000056">
    <property type="entry name" value="Cell division ATP-binding protein FtsE"/>
    <property type="match status" value="1"/>
</dbReference>
<evidence type="ECO:0000256" key="3">
    <source>
        <dbReference type="ARBA" id="ARBA00022475"/>
    </source>
</evidence>
<dbReference type="OrthoDB" id="9772862at2"/>
<accession>A0A1I3H3U7</accession>
<evidence type="ECO:0000256" key="8">
    <source>
        <dbReference type="ARBA" id="ARBA00023136"/>
    </source>
</evidence>
<dbReference type="SMART" id="SM00382">
    <property type="entry name" value="AAA"/>
    <property type="match status" value="1"/>
</dbReference>
<dbReference type="Proteomes" id="UP000183639">
    <property type="component" value="Unassembled WGS sequence"/>
</dbReference>
<dbReference type="PROSITE" id="PS50893">
    <property type="entry name" value="ABC_TRANSPORTER_2"/>
    <property type="match status" value="1"/>
</dbReference>
<dbReference type="GO" id="GO:0006865">
    <property type="term" value="P:amino acid transport"/>
    <property type="evidence" value="ECO:0007669"/>
    <property type="project" value="UniProtKB-KW"/>
</dbReference>
<evidence type="ECO:0000256" key="4">
    <source>
        <dbReference type="ARBA" id="ARBA00022741"/>
    </source>
</evidence>
<dbReference type="InterPro" id="IPR018449">
    <property type="entry name" value="NIL_domain"/>
</dbReference>
<dbReference type="SMART" id="SM00930">
    <property type="entry name" value="NIL"/>
    <property type="match status" value="1"/>
</dbReference>
<keyword evidence="7" id="KW-0029">Amino-acid transport</keyword>
<sequence length="340" mass="37962">MIEISHVSKRFVSDVQTVEALRDVSLTIEKGQIWGIIGFSGAGKSTLLRMVNALEVPDQGYVKLDGRKLSDYTEGELRGVRKRIGMIFQQFNLLESRTVYENIAIPLRLNHTPAEQIAARVEELLAFVELEGKKDAYPWQLSGGQKQRVGIARALATNPEILLCDEATSALDPDTTESILQLLAQINQQLGITIILVTHQIQVVQRICNRVAVMENGQIVEQGAVLDVFGNPQRPITQRFVRTVIPDVLPESLVADLQQEERAYKLLKLRFQGNVAKENILYNINRRIPVESSVLFAAVTELQHVVLGIFIVKFIGSEKSLAAATEYLDSHEVAWQEVAV</sequence>
<gene>
    <name evidence="10" type="ORF">SAMN04487861_1276</name>
</gene>
<proteinExistence type="inferred from homology"/>
<keyword evidence="5 10" id="KW-0067">ATP-binding</keyword>
<evidence type="ECO:0000259" key="9">
    <source>
        <dbReference type="PROSITE" id="PS50893"/>
    </source>
</evidence>
<reference evidence="10 11" key="1">
    <citation type="submission" date="2016-10" db="EMBL/GenBank/DDBJ databases">
        <authorList>
            <person name="de Groot N.N."/>
        </authorList>
    </citation>
    <scope>NUCLEOTIDE SEQUENCE [LARGE SCALE GENOMIC DNA]</scope>
    <source>
        <strain evidence="10 11">Z108</strain>
    </source>
</reference>
<dbReference type="Gene3D" id="3.40.50.300">
    <property type="entry name" value="P-loop containing nucleotide triphosphate hydrolases"/>
    <property type="match status" value="1"/>
</dbReference>
<keyword evidence="8" id="KW-0472">Membrane</keyword>
<dbReference type="CDD" id="cd03258">
    <property type="entry name" value="ABC_MetN_methionine_transporter"/>
    <property type="match status" value="1"/>
</dbReference>
<evidence type="ECO:0000313" key="11">
    <source>
        <dbReference type="Proteomes" id="UP000183639"/>
    </source>
</evidence>
<keyword evidence="6" id="KW-1278">Translocase</keyword>
<dbReference type="RefSeq" id="WP_075445390.1">
    <property type="nucleotide sequence ID" value="NZ_FOQK01000027.1"/>
</dbReference>
<feature type="domain" description="ABC transporter" evidence="9">
    <location>
        <begin position="2"/>
        <end position="241"/>
    </location>
</feature>
<organism evidence="10 11">
    <name type="scientific">Selenomonas ruminantium</name>
    <dbReference type="NCBI Taxonomy" id="971"/>
    <lineage>
        <taxon>Bacteria</taxon>
        <taxon>Bacillati</taxon>
        <taxon>Bacillota</taxon>
        <taxon>Negativicutes</taxon>
        <taxon>Selenomonadales</taxon>
        <taxon>Selenomonadaceae</taxon>
        <taxon>Selenomonas</taxon>
    </lineage>
</organism>
<dbReference type="AlphaFoldDB" id="A0A1I3H3U7"/>
<evidence type="ECO:0000256" key="6">
    <source>
        <dbReference type="ARBA" id="ARBA00022967"/>
    </source>
</evidence>
<dbReference type="InterPro" id="IPR027417">
    <property type="entry name" value="P-loop_NTPase"/>
</dbReference>
<dbReference type="GO" id="GO:0016887">
    <property type="term" value="F:ATP hydrolysis activity"/>
    <property type="evidence" value="ECO:0007669"/>
    <property type="project" value="InterPro"/>
</dbReference>
<dbReference type="GO" id="GO:0005524">
    <property type="term" value="F:ATP binding"/>
    <property type="evidence" value="ECO:0007669"/>
    <property type="project" value="UniProtKB-KW"/>
</dbReference>
<dbReference type="InterPro" id="IPR041701">
    <property type="entry name" value="MetN_ABC"/>
</dbReference>
<dbReference type="EMBL" id="FOQK01000027">
    <property type="protein sequence ID" value="SFI30359.1"/>
    <property type="molecule type" value="Genomic_DNA"/>
</dbReference>
<dbReference type="InterPro" id="IPR017871">
    <property type="entry name" value="ABC_transporter-like_CS"/>
</dbReference>
<comment type="similarity">
    <text evidence="1">Belongs to the ABC transporter superfamily.</text>
</comment>
<dbReference type="SUPFAM" id="SSF52540">
    <property type="entry name" value="P-loop containing nucleoside triphosphate hydrolases"/>
    <property type="match status" value="1"/>
</dbReference>
<dbReference type="PANTHER" id="PTHR43166">
    <property type="entry name" value="AMINO ACID IMPORT ATP-BINDING PROTEIN"/>
    <property type="match status" value="1"/>
</dbReference>
<dbReference type="Gene3D" id="3.30.70.260">
    <property type="match status" value="1"/>
</dbReference>
<dbReference type="InterPro" id="IPR003593">
    <property type="entry name" value="AAA+_ATPase"/>
</dbReference>
<keyword evidence="4" id="KW-0547">Nucleotide-binding</keyword>
<evidence type="ECO:0000256" key="5">
    <source>
        <dbReference type="ARBA" id="ARBA00022840"/>
    </source>
</evidence>
<dbReference type="SUPFAM" id="SSF55021">
    <property type="entry name" value="ACT-like"/>
    <property type="match status" value="1"/>
</dbReference>
<dbReference type="Pfam" id="PF09383">
    <property type="entry name" value="NIL"/>
    <property type="match status" value="1"/>
</dbReference>
<dbReference type="GO" id="GO:0005886">
    <property type="term" value="C:plasma membrane"/>
    <property type="evidence" value="ECO:0007669"/>
    <property type="project" value="UniProtKB-ARBA"/>
</dbReference>
<evidence type="ECO:0000256" key="2">
    <source>
        <dbReference type="ARBA" id="ARBA00022448"/>
    </source>
</evidence>
<keyword evidence="3" id="KW-1003">Cell membrane</keyword>
<evidence type="ECO:0000256" key="7">
    <source>
        <dbReference type="ARBA" id="ARBA00022970"/>
    </source>
</evidence>
<dbReference type="PANTHER" id="PTHR43166:SF30">
    <property type="entry name" value="METHIONINE IMPORT ATP-BINDING PROTEIN METN"/>
    <property type="match status" value="1"/>
</dbReference>
<evidence type="ECO:0000256" key="1">
    <source>
        <dbReference type="ARBA" id="ARBA00005417"/>
    </source>
</evidence>
<dbReference type="InterPro" id="IPR050086">
    <property type="entry name" value="MetN_ABC_transporter-like"/>
</dbReference>
<keyword evidence="2" id="KW-0813">Transport</keyword>
<dbReference type="InterPro" id="IPR045865">
    <property type="entry name" value="ACT-like_dom_sf"/>
</dbReference>
<protein>
    <submittedName>
        <fullName evidence="10">D-methionine transport system ATP-binding protein</fullName>
    </submittedName>
</protein>